<dbReference type="Pfam" id="PF12697">
    <property type="entry name" value="Abhydrolase_6"/>
    <property type="match status" value="1"/>
</dbReference>
<evidence type="ECO:0000313" key="3">
    <source>
        <dbReference type="Proteomes" id="UP000002384"/>
    </source>
</evidence>
<sequence length="303" mass="35056">MKSIPQTYTWNNYRCTYTLHQPDTQTDENLALLLIHPIGVGLSGKFWQRFAKSWFNRGQSYPLYNPDLLGCGDSDKPKVAYYPQDWANQLKYFLETEVKKPVIIVVQGALFPVAINLVQNPPQPNWIKGLVLSGPPAWPIMTRPEKPGQQKLLWNLFFNTPIGRLFYLYARRRQFIESFSIRQLFAQKQDVDHQWLDVLEKDAIDLKNRYAVFSFLSGFWRKNYEEAIASIPHPTLVVVGEKASSISREGVTETPEERLDQYLKHLPNGQGRKISGRNVPPYESTDEFVTMVEQFVNEITSKV</sequence>
<dbReference type="RefSeq" id="WP_015954990.1">
    <property type="nucleotide sequence ID" value="NC_011729.1"/>
</dbReference>
<dbReference type="eggNOG" id="COG0596">
    <property type="taxonomic scope" value="Bacteria"/>
</dbReference>
<dbReference type="InterPro" id="IPR029058">
    <property type="entry name" value="AB_hydrolase_fold"/>
</dbReference>
<dbReference type="ESTHER" id="cyap7-b7ka37">
    <property type="family name" value="6_AlphaBeta_hydrolase"/>
</dbReference>
<dbReference type="KEGG" id="cyc:PCC7424_2991"/>
<feature type="domain" description="AB hydrolase-1" evidence="1">
    <location>
        <begin position="32"/>
        <end position="267"/>
    </location>
</feature>
<dbReference type="PANTHER" id="PTHR46438:SF2">
    <property type="entry name" value="ALPHA_BETA-HYDROLASES SUPERFAMILY PROTEIN"/>
    <property type="match status" value="1"/>
</dbReference>
<dbReference type="STRING" id="65393.PCC7424_2991"/>
<reference evidence="3" key="1">
    <citation type="journal article" date="2011" name="MBio">
        <title>Novel metabolic attributes of the genus Cyanothece, comprising a group of unicellular nitrogen-fixing Cyanobacteria.</title>
        <authorList>
            <person name="Bandyopadhyay A."/>
            <person name="Elvitigala T."/>
            <person name="Welsh E."/>
            <person name="Stockel J."/>
            <person name="Liberton M."/>
            <person name="Min H."/>
            <person name="Sherman L.A."/>
            <person name="Pakrasi H.B."/>
        </authorList>
    </citation>
    <scope>NUCLEOTIDE SEQUENCE [LARGE SCALE GENOMIC DNA]</scope>
    <source>
        <strain evidence="3">PCC 7424</strain>
    </source>
</reference>
<gene>
    <name evidence="2" type="ordered locus">PCC7424_2991</name>
</gene>
<dbReference type="SUPFAM" id="SSF53474">
    <property type="entry name" value="alpha/beta-Hydrolases"/>
    <property type="match status" value="1"/>
</dbReference>
<dbReference type="HOGENOM" id="CLU_081870_0_0_3"/>
<protein>
    <recommendedName>
        <fullName evidence="1">AB hydrolase-1 domain-containing protein</fullName>
    </recommendedName>
</protein>
<keyword evidence="3" id="KW-1185">Reference proteome</keyword>
<name>B7KA37_GLOC7</name>
<evidence type="ECO:0000259" key="1">
    <source>
        <dbReference type="Pfam" id="PF12697"/>
    </source>
</evidence>
<accession>B7KA37</accession>
<proteinExistence type="predicted"/>
<dbReference type="PANTHER" id="PTHR46438">
    <property type="entry name" value="ALPHA/BETA-HYDROLASES SUPERFAMILY PROTEIN"/>
    <property type="match status" value="1"/>
</dbReference>
<dbReference type="OrthoDB" id="505769at2"/>
<dbReference type="Gene3D" id="3.40.50.1820">
    <property type="entry name" value="alpha/beta hydrolase"/>
    <property type="match status" value="1"/>
</dbReference>
<organism evidence="2 3">
    <name type="scientific">Gloeothece citriformis (strain PCC 7424)</name>
    <name type="common">Cyanothece sp. (strain PCC 7424)</name>
    <dbReference type="NCBI Taxonomy" id="65393"/>
    <lineage>
        <taxon>Bacteria</taxon>
        <taxon>Bacillati</taxon>
        <taxon>Cyanobacteriota</taxon>
        <taxon>Cyanophyceae</taxon>
        <taxon>Oscillatoriophycideae</taxon>
        <taxon>Chroococcales</taxon>
        <taxon>Aphanothecaceae</taxon>
        <taxon>Gloeothece</taxon>
        <taxon>Gloeothece citriformis</taxon>
    </lineage>
</organism>
<dbReference type="AlphaFoldDB" id="B7KA37"/>
<dbReference type="EMBL" id="CP001291">
    <property type="protein sequence ID" value="ACK71393.1"/>
    <property type="molecule type" value="Genomic_DNA"/>
</dbReference>
<evidence type="ECO:0000313" key="2">
    <source>
        <dbReference type="EMBL" id="ACK71393.1"/>
    </source>
</evidence>
<dbReference type="InterPro" id="IPR000073">
    <property type="entry name" value="AB_hydrolase_1"/>
</dbReference>
<dbReference type="Proteomes" id="UP000002384">
    <property type="component" value="Chromosome"/>
</dbReference>